<proteinExistence type="predicted"/>
<dbReference type="EMBL" id="NIVC01004462">
    <property type="protein sequence ID" value="PAA47414.1"/>
    <property type="molecule type" value="Genomic_DNA"/>
</dbReference>
<keyword evidence="2" id="KW-0472">Membrane</keyword>
<feature type="chain" id="PRO_5012989692" evidence="3">
    <location>
        <begin position="28"/>
        <end position="600"/>
    </location>
</feature>
<feature type="transmembrane region" description="Helical" evidence="2">
    <location>
        <begin position="492"/>
        <end position="517"/>
    </location>
</feature>
<evidence type="ECO:0000256" key="3">
    <source>
        <dbReference type="SAM" id="SignalP"/>
    </source>
</evidence>
<feature type="signal peptide" evidence="3">
    <location>
        <begin position="1"/>
        <end position="27"/>
    </location>
</feature>
<keyword evidence="3" id="KW-0732">Signal</keyword>
<comment type="caution">
    <text evidence="4">The sequence shown here is derived from an EMBL/GenBank/DDBJ whole genome shotgun (WGS) entry which is preliminary data.</text>
</comment>
<reference evidence="4 5" key="1">
    <citation type="submission" date="2017-06" db="EMBL/GenBank/DDBJ databases">
        <title>A platform for efficient transgenesis in Macrostomum lignano, a flatworm model organism for stem cell research.</title>
        <authorList>
            <person name="Berezikov E."/>
        </authorList>
    </citation>
    <scope>NUCLEOTIDE SEQUENCE [LARGE SCALE GENOMIC DNA]</scope>
    <source>
        <strain evidence="4">DV1</strain>
        <tissue evidence="4">Whole organism</tissue>
    </source>
</reference>
<organism evidence="4 5">
    <name type="scientific">Macrostomum lignano</name>
    <dbReference type="NCBI Taxonomy" id="282301"/>
    <lineage>
        <taxon>Eukaryota</taxon>
        <taxon>Metazoa</taxon>
        <taxon>Spiralia</taxon>
        <taxon>Lophotrochozoa</taxon>
        <taxon>Platyhelminthes</taxon>
        <taxon>Rhabditophora</taxon>
        <taxon>Macrostomorpha</taxon>
        <taxon>Macrostomida</taxon>
        <taxon>Macrostomidae</taxon>
        <taxon>Macrostomum</taxon>
    </lineage>
</organism>
<evidence type="ECO:0000256" key="2">
    <source>
        <dbReference type="SAM" id="Phobius"/>
    </source>
</evidence>
<keyword evidence="2" id="KW-1133">Transmembrane helix</keyword>
<keyword evidence="2" id="KW-0812">Transmembrane</keyword>
<accession>A0A267DFH8</accession>
<evidence type="ECO:0000256" key="1">
    <source>
        <dbReference type="SAM" id="MobiDB-lite"/>
    </source>
</evidence>
<dbReference type="AlphaFoldDB" id="A0A267DFH8"/>
<dbReference type="SUPFAM" id="SSF57997">
    <property type="entry name" value="Tropomyosin"/>
    <property type="match status" value="1"/>
</dbReference>
<gene>
    <name evidence="4" type="ORF">BOX15_Mlig029687g1</name>
</gene>
<dbReference type="Proteomes" id="UP000215902">
    <property type="component" value="Unassembled WGS sequence"/>
</dbReference>
<dbReference type="Gene3D" id="1.20.5.340">
    <property type="match status" value="1"/>
</dbReference>
<keyword evidence="5" id="KW-1185">Reference proteome</keyword>
<feature type="region of interest" description="Disordered" evidence="1">
    <location>
        <begin position="270"/>
        <end position="310"/>
    </location>
</feature>
<sequence length="600" mass="70604">MRIYCYNSGLLIYSFLFLFTIIHDCRSLPSRSVTTVRHWHWPGLQTDSWLALPACGNSTDNVIWFDGGRRRRKRLKYWAGRLFNGCAAYYRIGDRLLVHLRPRLLNHCGNIYQDLSLTCLVVRHSSKAAINAANQLMNLHSLQLIYDDRCPPGTARDRLGLCRRCRRRLLQRRNRHRHLRFRFDDADSRFDHSDSHFDHSDSRFDHSNSRFDHTDSRFDHSDSRFDHTDSRFDHADSRFDHSDSRFDPSDSRFDHTDSRFDHADSRFDHSDSRFDPSDSRFDHSDSRFDPSDSRFDPSDSRFDSSDSRFDHTDSRFDHSDSRFDHADSRFDHSDSRFDHTDSRFDHSDSRFDHSDSRFDPSDSRFDSSDSRFDHSDSRFDHADSRFDHTDVGTEKDVGDCWQSTWNAASCPICYYPHISNASDSPAAPDKPNRLRPVLLRRSRRSVNAKKPLVLRTSTGKVRVEQLRCPNRISVVASITCLLEMQKPIQCEMISLVVTSFTLIAYLSMPIYVGYVFIQVQSARFLPFLQFHVYHRSALLCSAMRTQAVFASSLWDFEAFREAEKRRRLVQQDMSQRHHKCDFNRRELSNLFFWYGVKENQ</sequence>
<evidence type="ECO:0000313" key="5">
    <source>
        <dbReference type="Proteomes" id="UP000215902"/>
    </source>
</evidence>
<dbReference type="STRING" id="282301.A0A267DFH8"/>
<dbReference type="Gene3D" id="3.90.20.10">
    <property type="match status" value="1"/>
</dbReference>
<protein>
    <submittedName>
        <fullName evidence="4">Uncharacterized protein</fullName>
    </submittedName>
</protein>
<name>A0A267DFH8_9PLAT</name>
<feature type="region of interest" description="Disordered" evidence="1">
    <location>
        <begin position="347"/>
        <end position="377"/>
    </location>
</feature>
<evidence type="ECO:0000313" key="4">
    <source>
        <dbReference type="EMBL" id="PAA47414.1"/>
    </source>
</evidence>